<proteinExistence type="predicted"/>
<evidence type="ECO:0000313" key="3">
    <source>
        <dbReference type="EMBL" id="CAD9315410.1"/>
    </source>
</evidence>
<feature type="region of interest" description="Disordered" evidence="1">
    <location>
        <begin position="175"/>
        <end position="195"/>
    </location>
</feature>
<dbReference type="InterPro" id="IPR013909">
    <property type="entry name" value="NuBaID_C"/>
</dbReference>
<accession>A0A6U3P4T2</accession>
<dbReference type="AlphaFoldDB" id="A0A6U3P4T2"/>
<dbReference type="EMBL" id="HBGN01002713">
    <property type="protein sequence ID" value="CAD9315411.1"/>
    <property type="molecule type" value="Transcribed_RNA"/>
</dbReference>
<dbReference type="Pfam" id="PF08600">
    <property type="entry name" value="NuBaID_C"/>
    <property type="match status" value="1"/>
</dbReference>
<evidence type="ECO:0000259" key="2">
    <source>
        <dbReference type="Pfam" id="PF08600"/>
    </source>
</evidence>
<organism evidence="3">
    <name type="scientific">Ditylum brightwellii</name>
    <dbReference type="NCBI Taxonomy" id="49249"/>
    <lineage>
        <taxon>Eukaryota</taxon>
        <taxon>Sar</taxon>
        <taxon>Stramenopiles</taxon>
        <taxon>Ochrophyta</taxon>
        <taxon>Bacillariophyta</taxon>
        <taxon>Mediophyceae</taxon>
        <taxon>Lithodesmiophycidae</taxon>
        <taxon>Lithodesmiales</taxon>
        <taxon>Lithodesmiaceae</taxon>
        <taxon>Ditylum</taxon>
    </lineage>
</organism>
<feature type="domain" description="NuBaID C-terminal" evidence="2">
    <location>
        <begin position="133"/>
        <end position="311"/>
    </location>
</feature>
<feature type="compositionally biased region" description="Acidic residues" evidence="1">
    <location>
        <begin position="105"/>
        <end position="124"/>
    </location>
</feature>
<gene>
    <name evidence="3" type="ORF">DBRI1063_LOCUS1817</name>
    <name evidence="4" type="ORF">DBRI1063_LOCUS1818</name>
</gene>
<dbReference type="GO" id="GO:0008270">
    <property type="term" value="F:zinc ion binding"/>
    <property type="evidence" value="ECO:0007669"/>
    <property type="project" value="InterPro"/>
</dbReference>
<evidence type="ECO:0000313" key="4">
    <source>
        <dbReference type="EMBL" id="CAD9315411.1"/>
    </source>
</evidence>
<protein>
    <recommendedName>
        <fullName evidence="2">NuBaID C-terminal domain-containing protein</fullName>
    </recommendedName>
</protein>
<reference evidence="3" key="1">
    <citation type="submission" date="2021-01" db="EMBL/GenBank/DDBJ databases">
        <authorList>
            <person name="Corre E."/>
            <person name="Pelletier E."/>
            <person name="Niang G."/>
            <person name="Scheremetjew M."/>
            <person name="Finn R."/>
            <person name="Kale V."/>
            <person name="Holt S."/>
            <person name="Cochrane G."/>
            <person name="Meng A."/>
            <person name="Brown T."/>
            <person name="Cohen L."/>
        </authorList>
    </citation>
    <scope>NUCLEOTIDE SEQUENCE</scope>
    <source>
        <strain evidence="3">Pop2</strain>
    </source>
</reference>
<dbReference type="EMBL" id="HBGN01002712">
    <property type="protein sequence ID" value="CAD9315410.1"/>
    <property type="molecule type" value="Transcribed_RNA"/>
</dbReference>
<sequence length="338" mass="38458">MTKEFQIFEDGSYNFDVAKHAIYEKATELDEDVVFPFSRNLEREEEFQKKFCMMLPKEVMDWYSCTFETDEDGGGGDWSGGGRIVLATALSLRIRNAILNCMDNNDDDSCSSDEDDNDEADENETAPTSMSAVLAAFGWSPPREKKNIENDEHGSYVSVQCQICLAKALISLRNNEGRQQQRHGKRKRGDEDSCVEEEEVQSKNLRTNDRYTNGCSTTLSLEEKNEISINHLERETVTNKIQNRETCFTKSEFNLVHSHRFFCPYVCGFDAHMDDSSCTTISRLSDGMMPTLRQPGWKIVLEKLLCKEKAQSLVKHGVGGKGDMAFYLIQDMLRGSNF</sequence>
<evidence type="ECO:0000256" key="1">
    <source>
        <dbReference type="SAM" id="MobiDB-lite"/>
    </source>
</evidence>
<feature type="region of interest" description="Disordered" evidence="1">
    <location>
        <begin position="105"/>
        <end position="130"/>
    </location>
</feature>
<name>A0A6U3P4T2_9STRA</name>